<dbReference type="AlphaFoldDB" id="A0A2K6WM30"/>
<proteinExistence type="predicted"/>
<evidence type="ECO:0008006" key="4">
    <source>
        <dbReference type="Google" id="ProtNLM"/>
    </source>
</evidence>
<organism evidence="2 3">
    <name type="scientific">Onchocerca volvulus</name>
    <dbReference type="NCBI Taxonomy" id="6282"/>
    <lineage>
        <taxon>Eukaryota</taxon>
        <taxon>Metazoa</taxon>
        <taxon>Ecdysozoa</taxon>
        <taxon>Nematoda</taxon>
        <taxon>Chromadorea</taxon>
        <taxon>Rhabditida</taxon>
        <taxon>Spirurina</taxon>
        <taxon>Spiruromorpha</taxon>
        <taxon>Filarioidea</taxon>
        <taxon>Onchocercidae</taxon>
        <taxon>Onchocerca</taxon>
    </lineage>
</organism>
<reference evidence="3" key="1">
    <citation type="submission" date="2013-10" db="EMBL/GenBank/DDBJ databases">
        <title>Genome sequencing of Onchocerca volvulus.</title>
        <authorList>
            <person name="Cotton J."/>
            <person name="Tsai J."/>
            <person name="Stanley E."/>
            <person name="Tracey A."/>
            <person name="Holroyd N."/>
            <person name="Lustigman S."/>
            <person name="Berriman M."/>
        </authorList>
    </citation>
    <scope>NUCLEOTIDE SEQUENCE</scope>
</reference>
<keyword evidence="1" id="KW-0472">Membrane</keyword>
<reference evidence="2" key="2">
    <citation type="submission" date="2018-02" db="UniProtKB">
        <authorList>
            <consortium name="EnsemblMetazoa"/>
        </authorList>
    </citation>
    <scope>IDENTIFICATION</scope>
</reference>
<keyword evidence="3" id="KW-1185">Reference proteome</keyword>
<evidence type="ECO:0000313" key="3">
    <source>
        <dbReference type="Proteomes" id="UP000024404"/>
    </source>
</evidence>
<dbReference type="EMBL" id="CMVM020000291">
    <property type="status" value="NOT_ANNOTATED_CDS"/>
    <property type="molecule type" value="Genomic_DNA"/>
</dbReference>
<dbReference type="EnsemblMetazoa" id="OVOC9705.2">
    <property type="protein sequence ID" value="OVOC9705.2"/>
    <property type="gene ID" value="WBGene00246514"/>
</dbReference>
<evidence type="ECO:0000256" key="1">
    <source>
        <dbReference type="SAM" id="Phobius"/>
    </source>
</evidence>
<sequence length="157" mass="17466">MLHEVECMRLLVRLALATLLCLLIFAAYEYTNIRQHVISSSDPKTDTDEIVRILLMSDNSPSGWKTNVNVTFNVIVVLIISLLSIALLVTGIIVVALILDSSVIGSENDDLDETTIDLQQDQKVWTPHFLSSADRLLPEIDIIADLNKYSVSSINEI</sequence>
<accession>A0A2K6WM30</accession>
<dbReference type="EnsemblMetazoa" id="OVOC9705.1">
    <property type="protein sequence ID" value="OVOC9705.1"/>
    <property type="gene ID" value="WBGene00246514"/>
</dbReference>
<keyword evidence="1" id="KW-0812">Transmembrane</keyword>
<dbReference type="Proteomes" id="UP000024404">
    <property type="component" value="Unassembled WGS sequence"/>
</dbReference>
<keyword evidence="1" id="KW-1133">Transmembrane helix</keyword>
<protein>
    <recommendedName>
        <fullName evidence="4">Transmembrane protein</fullName>
    </recommendedName>
</protein>
<feature type="transmembrane region" description="Helical" evidence="1">
    <location>
        <begin position="74"/>
        <end position="99"/>
    </location>
</feature>
<name>A0A2K6WM30_ONCVO</name>
<evidence type="ECO:0000313" key="2">
    <source>
        <dbReference type="EnsemblMetazoa" id="OVOC9705.1"/>
    </source>
</evidence>
<dbReference type="OMA" id="WETNVNV"/>